<organism evidence="2 3">
    <name type="scientific">Dictyobacter arantiisoli</name>
    <dbReference type="NCBI Taxonomy" id="2014874"/>
    <lineage>
        <taxon>Bacteria</taxon>
        <taxon>Bacillati</taxon>
        <taxon>Chloroflexota</taxon>
        <taxon>Ktedonobacteria</taxon>
        <taxon>Ktedonobacterales</taxon>
        <taxon>Dictyobacteraceae</taxon>
        <taxon>Dictyobacter</taxon>
    </lineage>
</organism>
<evidence type="ECO:0000313" key="3">
    <source>
        <dbReference type="Proteomes" id="UP000322530"/>
    </source>
</evidence>
<evidence type="ECO:0000256" key="1">
    <source>
        <dbReference type="SAM" id="MobiDB-lite"/>
    </source>
</evidence>
<evidence type="ECO:0008006" key="4">
    <source>
        <dbReference type="Google" id="ProtNLM"/>
    </source>
</evidence>
<reference evidence="2 3" key="1">
    <citation type="submission" date="2019-01" db="EMBL/GenBank/DDBJ databases">
        <title>Draft genome sequence of Dictyobacter sp. Uno17.</title>
        <authorList>
            <person name="Wang C.M."/>
            <person name="Zheng Y."/>
            <person name="Sakai Y."/>
            <person name="Abe K."/>
            <person name="Yokota A."/>
            <person name="Yabe S."/>
        </authorList>
    </citation>
    <scope>NUCLEOTIDE SEQUENCE [LARGE SCALE GENOMIC DNA]</scope>
    <source>
        <strain evidence="2 3">Uno17</strain>
    </source>
</reference>
<dbReference type="AlphaFoldDB" id="A0A5A5TL33"/>
<sequence length="398" mass="44858">MELPSTALLPHAYQSLVRLGTHLPFAQVVKELQALLDICISEATVRRCTLHTGVIAEAIQTEQAHPQQTRPRFPLPLATPNEQMVMGSDGGMVPLKGGVWAEVKTAVFAQVVTETASKSASEKGKTHDHSYFSRLTDAHTFADLASAEIARRGITIAKSVCAIQDGAEWLQGFVDGHRCDAVRILDFAHAAEYLGRVAEQGELAGQHVPKGWLTVMLHELKHHGPTRIMKHLAWWQKHRPLPSVSDALRYFGKRLAQMDYPQFQAQGWPIGSGMVESANKVVMQARLKGAGMHWEPGNVNPMLALRGEMCNERWEESWQHQQRWCKDQRHMQRRQQSEEKRARCAQELRVRIVHICLRLPSSTFAPQPAPRKGRTEGQKRWGRQTFSRHVLQEGSAKK</sequence>
<evidence type="ECO:0000313" key="2">
    <source>
        <dbReference type="EMBL" id="GCF12032.1"/>
    </source>
</evidence>
<gene>
    <name evidence="2" type="ORF">KDI_55960</name>
</gene>
<feature type="region of interest" description="Disordered" evidence="1">
    <location>
        <begin position="363"/>
        <end position="398"/>
    </location>
</feature>
<name>A0A5A5TL33_9CHLR</name>
<comment type="caution">
    <text evidence="2">The sequence shown here is derived from an EMBL/GenBank/DDBJ whole genome shotgun (WGS) entry which is preliminary data.</text>
</comment>
<accession>A0A5A5TL33</accession>
<proteinExistence type="predicted"/>
<protein>
    <recommendedName>
        <fullName evidence="4">ISKra4 family transposase</fullName>
    </recommendedName>
</protein>
<dbReference type="Proteomes" id="UP000322530">
    <property type="component" value="Unassembled WGS sequence"/>
</dbReference>
<keyword evidence="3" id="KW-1185">Reference proteome</keyword>
<dbReference type="EMBL" id="BIXY01000222">
    <property type="protein sequence ID" value="GCF12032.1"/>
    <property type="molecule type" value="Genomic_DNA"/>
</dbReference>